<gene>
    <name evidence="2" type="ORF">SAMN05444273_105145</name>
</gene>
<evidence type="ECO:0000313" key="2">
    <source>
        <dbReference type="EMBL" id="SHF32612.1"/>
    </source>
</evidence>
<sequence length="193" mass="20598">MTESKKARSPRKILIFVVAMLLLSGSLRLGSVGIAIASSPEDTEPSTEDGATLECVTDAETQELMALLRERSDRVAEVEATQAQRQKDLVQAEAELLENLNKLEDAETRLAATIQRVDGASSDDVSRLTSVYESMKPKDAALLFEQMNPEFAAGFLAEMSPSAAAGILSGLTAEKAYAISVVLAGRNANAPKI</sequence>
<accession>A0A1M5ARR6</accession>
<evidence type="ECO:0000256" key="1">
    <source>
        <dbReference type="SAM" id="Coils"/>
    </source>
</evidence>
<keyword evidence="1" id="KW-0175">Coiled coil</keyword>
<keyword evidence="2" id="KW-0969">Cilium</keyword>
<keyword evidence="2" id="KW-0282">Flagellum</keyword>
<evidence type="ECO:0000313" key="3">
    <source>
        <dbReference type="Proteomes" id="UP000184144"/>
    </source>
</evidence>
<dbReference type="RefSeq" id="WP_073143920.1">
    <property type="nucleotide sequence ID" value="NZ_FQUV01000005.1"/>
</dbReference>
<dbReference type="AlphaFoldDB" id="A0A1M5ARR6"/>
<dbReference type="STRING" id="1486859.SAMN05444273_105145"/>
<keyword evidence="3" id="KW-1185">Reference proteome</keyword>
<dbReference type="OrthoDB" id="9791432at2"/>
<dbReference type="Proteomes" id="UP000184144">
    <property type="component" value="Unassembled WGS sequence"/>
</dbReference>
<organism evidence="2 3">
    <name type="scientific">Litoreibacter ascidiaceicola</name>
    <dbReference type="NCBI Taxonomy" id="1486859"/>
    <lineage>
        <taxon>Bacteria</taxon>
        <taxon>Pseudomonadati</taxon>
        <taxon>Pseudomonadota</taxon>
        <taxon>Alphaproteobacteria</taxon>
        <taxon>Rhodobacterales</taxon>
        <taxon>Roseobacteraceae</taxon>
        <taxon>Litoreibacter</taxon>
    </lineage>
</organism>
<protein>
    <submittedName>
        <fullName evidence="2">Flagellar motility protein MotE, a chaperone for MotC folding</fullName>
    </submittedName>
</protein>
<proteinExistence type="predicted"/>
<feature type="coiled-coil region" evidence="1">
    <location>
        <begin position="75"/>
        <end position="109"/>
    </location>
</feature>
<dbReference type="SUPFAM" id="SSF158791">
    <property type="entry name" value="MgtE N-terminal domain-like"/>
    <property type="match status" value="1"/>
</dbReference>
<keyword evidence="2" id="KW-0966">Cell projection</keyword>
<name>A0A1M5ARR6_9RHOB</name>
<dbReference type="EMBL" id="FQUV01000005">
    <property type="protein sequence ID" value="SHF32612.1"/>
    <property type="molecule type" value="Genomic_DNA"/>
</dbReference>
<reference evidence="3" key="1">
    <citation type="submission" date="2016-11" db="EMBL/GenBank/DDBJ databases">
        <authorList>
            <person name="Varghese N."/>
            <person name="Submissions S."/>
        </authorList>
    </citation>
    <scope>NUCLEOTIDE SEQUENCE [LARGE SCALE GENOMIC DNA]</scope>
    <source>
        <strain evidence="3">DSM 100566</strain>
    </source>
</reference>